<evidence type="ECO:0000256" key="1">
    <source>
        <dbReference type="ARBA" id="ARBA00023015"/>
    </source>
</evidence>
<dbReference type="SUPFAM" id="SSF46689">
    <property type="entry name" value="Homeodomain-like"/>
    <property type="match status" value="2"/>
</dbReference>
<accession>A0A6N3EGQ8</accession>
<dbReference type="Gene3D" id="2.60.40.1500">
    <property type="entry name" value="Glycosyl hydrolase domain, family 39"/>
    <property type="match status" value="1"/>
</dbReference>
<feature type="domain" description="HTH araC/xylS-type" evidence="5">
    <location>
        <begin position="164"/>
        <end position="262"/>
    </location>
</feature>
<dbReference type="AlphaFoldDB" id="A0A6N3EGQ8"/>
<dbReference type="InterPro" id="IPR009057">
    <property type="entry name" value="Homeodomain-like_sf"/>
</dbReference>
<keyword evidence="3" id="KW-0804">Transcription</keyword>
<feature type="region of interest" description="Disordered" evidence="4">
    <location>
        <begin position="253"/>
        <end position="274"/>
    </location>
</feature>
<dbReference type="SUPFAM" id="SSF51445">
    <property type="entry name" value="(Trans)glycosidases"/>
    <property type="match status" value="1"/>
</dbReference>
<dbReference type="Gene3D" id="1.10.10.60">
    <property type="entry name" value="Homeodomain-like"/>
    <property type="match status" value="2"/>
</dbReference>
<dbReference type="SUPFAM" id="SSF51011">
    <property type="entry name" value="Glycosyl hydrolase domain"/>
    <property type="match status" value="1"/>
</dbReference>
<protein>
    <submittedName>
        <fullName evidence="6">HTH-type transcriptional regulator YesS</fullName>
    </submittedName>
</protein>
<dbReference type="PANTHER" id="PTHR43280">
    <property type="entry name" value="ARAC-FAMILY TRANSCRIPTIONAL REGULATOR"/>
    <property type="match status" value="1"/>
</dbReference>
<proteinExistence type="predicted"/>
<reference evidence="6" key="1">
    <citation type="submission" date="2019-11" db="EMBL/GenBank/DDBJ databases">
        <authorList>
            <person name="Feng L."/>
        </authorList>
    </citation>
    <scope>NUCLEOTIDE SEQUENCE</scope>
    <source>
        <strain evidence="6">KOxytocaLFYP65</strain>
    </source>
</reference>
<sequence length="770" mass="88930">MDHHSGDFQVTVRDIRQLSQQENETLTLIWLLEGSVELRDGESGRNLQADELAIVNRHRRWSLHSKTANVVMALSLNAGWLTRLDGDFFASAYQSSNETRDAEDTLRYLMRQLLVLGLVNPQAHYRLEANRWLSEIALLLASRFSRPLTALAPRGAERWSQRINRVVARIDANYQRRLSLQEIAAAEFVSEAWLSRLFRKEVGVSFMQYITGLRLRKAAEQLTMTRKSIQQIAQQQGFASSRVMSDLFKREHGLTPRQFRQQHPQTAVESPRPRAQRAELWQPVSIDRLYSRLNAPQINGLDSPPLRLNPQQTRHLDVRQLPARGTPLRHTRIVVTVRELDDLLRDDVRQELEELHNSLPIFAIDVHDPFLSSRLFGTGWDDAQLAGYACWYNLQRIFSWLASMGWAVILHTGITTRGDLLQRFLRLSANHFPPATLASWRFVWHWSPQASDEARQHAWRQQKTILQALSPQSALGIWHRFSQNVEEDPLLCSPLLAEADFLACQADANELLDLAQIDSQRLAASENYPVLKMRKLHSALRQRQLLLPLWLLSWNTLTGDTRDTNGRFFRGALLMDNLLGLADQVWLAGFWLNSGLQGEAGANGKLDTSSLALNYLHGLPRPVYWVLWLWRRLRGEVVINEKNLLLLRDNGHYQLLLRNTVVFNPWLSSEEAFIQRFSQPWSVRLLGLDGRWRIKHHLFDRHHGALFPLFEAFRSQSGPDEEEYRWLMHQARPALRVSEETPASDRWQLVDSLESNALALYEFTPLNDIK</sequence>
<evidence type="ECO:0000313" key="6">
    <source>
        <dbReference type="EMBL" id="VYU38948.1"/>
    </source>
</evidence>
<dbReference type="PROSITE" id="PS01124">
    <property type="entry name" value="HTH_ARAC_FAMILY_2"/>
    <property type="match status" value="1"/>
</dbReference>
<evidence type="ECO:0000256" key="2">
    <source>
        <dbReference type="ARBA" id="ARBA00023125"/>
    </source>
</evidence>
<evidence type="ECO:0000256" key="3">
    <source>
        <dbReference type="ARBA" id="ARBA00023163"/>
    </source>
</evidence>
<dbReference type="Pfam" id="PF12833">
    <property type="entry name" value="HTH_18"/>
    <property type="match status" value="1"/>
</dbReference>
<dbReference type="GO" id="GO:0043565">
    <property type="term" value="F:sequence-specific DNA binding"/>
    <property type="evidence" value="ECO:0007669"/>
    <property type="project" value="InterPro"/>
</dbReference>
<gene>
    <name evidence="6" type="primary">yesS</name>
    <name evidence="6" type="ORF">KOLFYP65_03914</name>
</gene>
<feature type="compositionally biased region" description="Polar residues" evidence="4">
    <location>
        <begin position="258"/>
        <end position="268"/>
    </location>
</feature>
<dbReference type="Gene3D" id="3.20.20.80">
    <property type="entry name" value="Glycosidases"/>
    <property type="match status" value="1"/>
</dbReference>
<dbReference type="InterPro" id="IPR018060">
    <property type="entry name" value="HTH_AraC"/>
</dbReference>
<keyword evidence="2" id="KW-0238">DNA-binding</keyword>
<name>A0A6N3EGQ8_KLEOX</name>
<keyword evidence="1" id="KW-0805">Transcription regulation</keyword>
<dbReference type="InterPro" id="IPR017853">
    <property type="entry name" value="GH"/>
</dbReference>
<evidence type="ECO:0000256" key="4">
    <source>
        <dbReference type="SAM" id="MobiDB-lite"/>
    </source>
</evidence>
<dbReference type="GO" id="GO:0003700">
    <property type="term" value="F:DNA-binding transcription factor activity"/>
    <property type="evidence" value="ECO:0007669"/>
    <property type="project" value="InterPro"/>
</dbReference>
<dbReference type="RefSeq" id="WP_115239615.1">
    <property type="nucleotide sequence ID" value="NZ_CACRTM010000026.1"/>
</dbReference>
<dbReference type="SMART" id="SM00342">
    <property type="entry name" value="HTH_ARAC"/>
    <property type="match status" value="1"/>
</dbReference>
<organism evidence="6">
    <name type="scientific">Klebsiella oxytoca</name>
    <dbReference type="NCBI Taxonomy" id="571"/>
    <lineage>
        <taxon>Bacteria</taxon>
        <taxon>Pseudomonadati</taxon>
        <taxon>Pseudomonadota</taxon>
        <taxon>Gammaproteobacteria</taxon>
        <taxon>Enterobacterales</taxon>
        <taxon>Enterobacteriaceae</taxon>
        <taxon>Klebsiella/Raoultella group</taxon>
        <taxon>Klebsiella</taxon>
    </lineage>
</organism>
<dbReference type="PANTHER" id="PTHR43280:SF2">
    <property type="entry name" value="HTH-TYPE TRANSCRIPTIONAL REGULATOR EXSA"/>
    <property type="match status" value="1"/>
</dbReference>
<dbReference type="EMBL" id="CACRTM010000026">
    <property type="protein sequence ID" value="VYU38948.1"/>
    <property type="molecule type" value="Genomic_DNA"/>
</dbReference>
<evidence type="ECO:0000259" key="5">
    <source>
        <dbReference type="PROSITE" id="PS01124"/>
    </source>
</evidence>